<sequence>MKKIVCLAVSLVGFAGLAQSNQPVEFTKRLNYKIEVSNKEQYSQEDFNNINYDHYLSKNNSESLLSFYYNNSDTAMYGGSESNYFVSENWMIPLTVSGVSKVVNYSPYSAFQIVKDSQVVSKLNRSGSINGTNCEYYAILEDINNKETYDFCFCVDATNKINNTEALFPNANLKGLILSIEYNNEASYKLVFQSAENVNLKLNIDAAKVSKDISEYQESILNEVAEETAYAPTEANPEAYYGAYKDPLYTYSFDGDDLTNYDLYNYISPLYSVTTNVLYNTKEYGSEEAPLTRDQVVAFYKKESKSLVKNLKASQLITSDQAKELKKFFKDQNEKIKQYVPNTEVATDYAETEMVEEVVLDDAAYADAYYDYTKYQSNYNDINIDQISLAYEIDTTNDDQVKQYAPNYCDNLKNRIPNFQNNDLKKHVHNLTGQICDLYLYNNGGSVDYFGTINSMRKSLLEIEKLRSSLSQKDQKLLLEFIKILD</sequence>
<feature type="signal peptide" evidence="1">
    <location>
        <begin position="1"/>
        <end position="18"/>
    </location>
</feature>
<protein>
    <submittedName>
        <fullName evidence="2">Uncharacterized protein</fullName>
    </submittedName>
</protein>
<evidence type="ECO:0000256" key="1">
    <source>
        <dbReference type="SAM" id="SignalP"/>
    </source>
</evidence>
<name>A0ABY5NSA0_9FLAO</name>
<proteinExistence type="predicted"/>
<organism evidence="2 3">
    <name type="scientific">Paenimyroides aestuarii</name>
    <dbReference type="NCBI Taxonomy" id="2968490"/>
    <lineage>
        <taxon>Bacteria</taxon>
        <taxon>Pseudomonadati</taxon>
        <taxon>Bacteroidota</taxon>
        <taxon>Flavobacteriia</taxon>
        <taxon>Flavobacteriales</taxon>
        <taxon>Flavobacteriaceae</taxon>
        <taxon>Paenimyroides</taxon>
    </lineage>
</organism>
<keyword evidence="1" id="KW-0732">Signal</keyword>
<dbReference type="Proteomes" id="UP001317001">
    <property type="component" value="Chromosome"/>
</dbReference>
<evidence type="ECO:0000313" key="3">
    <source>
        <dbReference type="Proteomes" id="UP001317001"/>
    </source>
</evidence>
<dbReference type="RefSeq" id="WP_257499256.1">
    <property type="nucleotide sequence ID" value="NZ_CP102382.1"/>
</dbReference>
<feature type="chain" id="PRO_5045858006" evidence="1">
    <location>
        <begin position="19"/>
        <end position="486"/>
    </location>
</feature>
<accession>A0ABY5NSA0</accession>
<keyword evidence="3" id="KW-1185">Reference proteome</keyword>
<evidence type="ECO:0000313" key="2">
    <source>
        <dbReference type="EMBL" id="UUV21328.1"/>
    </source>
</evidence>
<gene>
    <name evidence="2" type="ORF">NPX36_13510</name>
</gene>
<dbReference type="EMBL" id="CP102382">
    <property type="protein sequence ID" value="UUV21328.1"/>
    <property type="molecule type" value="Genomic_DNA"/>
</dbReference>
<reference evidence="2 3" key="1">
    <citation type="submission" date="2022-08" db="EMBL/GenBank/DDBJ databases">
        <title>Myroides zhujiangensis sp. nov., a novel bacterium isolated from sediment in the Pearl River Estuary.</title>
        <authorList>
            <person name="Cui L."/>
        </authorList>
    </citation>
    <scope>NUCLEOTIDE SEQUENCE [LARGE SCALE GENOMIC DNA]</scope>
    <source>
        <strain evidence="2 3">SCSIO 72103</strain>
    </source>
</reference>